<evidence type="ECO:0000256" key="1">
    <source>
        <dbReference type="SAM" id="MobiDB-lite"/>
    </source>
</evidence>
<feature type="compositionally biased region" description="Basic and acidic residues" evidence="1">
    <location>
        <begin position="251"/>
        <end position="261"/>
    </location>
</feature>
<name>A0ABV3S153_9GAMM</name>
<dbReference type="Proteomes" id="UP001556636">
    <property type="component" value="Unassembled WGS sequence"/>
</dbReference>
<evidence type="ECO:0000313" key="3">
    <source>
        <dbReference type="Proteomes" id="UP001556636"/>
    </source>
</evidence>
<dbReference type="EMBL" id="JBAKFG010000003">
    <property type="protein sequence ID" value="MEX0373637.1"/>
    <property type="molecule type" value="Genomic_DNA"/>
</dbReference>
<evidence type="ECO:0008006" key="4">
    <source>
        <dbReference type="Google" id="ProtNLM"/>
    </source>
</evidence>
<reference evidence="2 3" key="1">
    <citation type="submission" date="2024-02" db="EMBL/GenBank/DDBJ databases">
        <title>New especies of Spiribacter isolated from saline water.</title>
        <authorList>
            <person name="Leon M.J."/>
            <person name="De La Haba R."/>
            <person name="Sanchez-Porro C."/>
            <person name="Ventosa A."/>
        </authorList>
    </citation>
    <scope>NUCLEOTIDE SEQUENCE [LARGE SCALE GENOMIC DNA]</scope>
    <source>
        <strain evidence="3">ag22IC6-196</strain>
    </source>
</reference>
<accession>A0ABV3S153</accession>
<protein>
    <recommendedName>
        <fullName evidence="4">Tyr recombinase domain-containing protein</fullName>
    </recommendedName>
</protein>
<proteinExistence type="predicted"/>
<sequence length="800" mass="88045">MSDSSNAWTMSGVHAQWKPYLEGLSAEDQSAMEAAINQLMIPPYQQSVRFARAIEDEFGIRIPDAICQATLEGEKPRAYYTGYPLFAALHKTFGRIDHAGDRAARAIMGDFFADPRGANTRLYYEQALCIRRCLEAVIEELGAVLAADDGALDGKDPAAIALRLHAETLKRPSARSERATQCHNVLKGFVERRRAAGVNVVTQRAAGAASEAPPVPDTQVRKRTASEARVAAKLRRGDYDRPDGGTISMERAPKPDTDTGRAMDDVLAGGRTGVKHTHRTVFDEDGTPAFFEPAEPSFLSTSDRRVLMQRRARMAPTDALASVADEHRLSKGAIRETLAHLADRPLQFIFAWLVLSTAMQPSRLERMRNGPANPDEAAAPWFDGRALRYQLLDGPSDDANGAPNREVVIDLPDRIAEQLRHNTLGKPQPFDGLTEQINGRLDYAFRMAHGTTPTMSRLRASAELGLEQTLNDPTLTRMISGELSVGYSAQGAYQRLPADELREAIAPYLEGEAQKAKADPAHAEAVDPWLDGLSAPKQSSAHHIIGSARVIEPTEFAGLLQDIERTARRLLRDVKRSRLRGVDRATSRARLCHLMDLQAAHAALNWMLLTGSRPMDKKGLATLIPRGTVSNRHAVIYLDDKASARYRERRLVPYTPTLEAVLSAHQALIGTIQTILAELDIAVEDPRGRDQRLFPAHFIEMSAGGVRIEPLRSADLSAVLEAHHIHDRRPTNNATRHSMKNALLETLNPAQVDTFLGHDRLGRGLHAPSSLATYDLDGLVKALEAIARRYTCNPLTLEVN</sequence>
<organism evidence="2 3">
    <name type="scientific">Spiribacter roseus</name>
    <dbReference type="NCBI Taxonomy" id="1855875"/>
    <lineage>
        <taxon>Bacteria</taxon>
        <taxon>Pseudomonadati</taxon>
        <taxon>Pseudomonadota</taxon>
        <taxon>Gammaproteobacteria</taxon>
        <taxon>Chromatiales</taxon>
        <taxon>Ectothiorhodospiraceae</taxon>
        <taxon>Spiribacter</taxon>
    </lineage>
</organism>
<dbReference type="RefSeq" id="WP_367951817.1">
    <property type="nucleotide sequence ID" value="NZ_JBAKFG010000003.1"/>
</dbReference>
<evidence type="ECO:0000313" key="2">
    <source>
        <dbReference type="EMBL" id="MEX0373637.1"/>
    </source>
</evidence>
<keyword evidence="3" id="KW-1185">Reference proteome</keyword>
<comment type="caution">
    <text evidence="2">The sequence shown here is derived from an EMBL/GenBank/DDBJ whole genome shotgun (WGS) entry which is preliminary data.</text>
</comment>
<gene>
    <name evidence="2" type="ORF">V6X51_09370</name>
</gene>
<feature type="region of interest" description="Disordered" evidence="1">
    <location>
        <begin position="209"/>
        <end position="261"/>
    </location>
</feature>